<dbReference type="KEGG" id="smia:P344_02390"/>
<dbReference type="STRING" id="838561.P344_02390"/>
<dbReference type="RefSeq" id="WP_156028514.1">
    <property type="nucleotide sequence ID" value="NZ_CP002082.1"/>
</dbReference>
<evidence type="ECO:0000313" key="1">
    <source>
        <dbReference type="EMBL" id="AHI57825.1"/>
    </source>
</evidence>
<name>W6AM80_9MOLU</name>
<evidence type="ECO:0000313" key="2">
    <source>
        <dbReference type="Proteomes" id="UP000019260"/>
    </source>
</evidence>
<accession>W6AM80</accession>
<sequence>MRKLFLFLGAICLGSSVTTNIIACKGSQHHSSEEQQVNFEELLVKLQKQVVNSFK</sequence>
<dbReference type="OrthoDB" id="391480at2"/>
<dbReference type="HOGENOM" id="CLU_3030135_0_0_14"/>
<gene>
    <name evidence="1" type="ORF">P344_02390</name>
</gene>
<dbReference type="PATRIC" id="fig|838561.3.peg.459"/>
<reference evidence="1 2" key="1">
    <citation type="submission" date="2013-09" db="EMBL/GenBank/DDBJ databases">
        <title>Complete genome sequence of Spiroplasma mirum suckling mouse cataract agent.</title>
        <authorList>
            <person name="Landry C.A."/>
            <person name="Bastian F.O."/>
            <person name="Thune R.L."/>
        </authorList>
    </citation>
    <scope>NUCLEOTIDE SEQUENCE [LARGE SCALE GENOMIC DNA]</scope>
    <source>
        <strain evidence="1 2">SMCA</strain>
    </source>
</reference>
<dbReference type="AlphaFoldDB" id="W6AM80"/>
<keyword evidence="2" id="KW-1185">Reference proteome</keyword>
<dbReference type="EMBL" id="CP006720">
    <property type="protein sequence ID" value="AHI57825.1"/>
    <property type="molecule type" value="Genomic_DNA"/>
</dbReference>
<organism evidence="1 2">
    <name type="scientific">Spiroplasma mirum ATCC 29335</name>
    <dbReference type="NCBI Taxonomy" id="838561"/>
    <lineage>
        <taxon>Bacteria</taxon>
        <taxon>Bacillati</taxon>
        <taxon>Mycoplasmatota</taxon>
        <taxon>Mollicutes</taxon>
        <taxon>Entomoplasmatales</taxon>
        <taxon>Spiroplasmataceae</taxon>
        <taxon>Spiroplasma</taxon>
    </lineage>
</organism>
<dbReference type="Proteomes" id="UP000019260">
    <property type="component" value="Chromosome"/>
</dbReference>
<proteinExistence type="predicted"/>
<protein>
    <submittedName>
        <fullName evidence="1">Uncharacterized protein</fullName>
    </submittedName>
</protein>